<dbReference type="InterPro" id="IPR012000">
    <property type="entry name" value="Thiamin_PyroP_enz_cen_dom"/>
</dbReference>
<organism evidence="8 9">
    <name type="scientific">Weissella cibaria</name>
    <dbReference type="NCBI Taxonomy" id="137591"/>
    <lineage>
        <taxon>Bacteria</taxon>
        <taxon>Bacillati</taxon>
        <taxon>Bacillota</taxon>
        <taxon>Bacilli</taxon>
        <taxon>Lactobacillales</taxon>
        <taxon>Lactobacillaceae</taxon>
        <taxon>Weissella</taxon>
    </lineage>
</organism>
<dbReference type="InterPro" id="IPR029035">
    <property type="entry name" value="DHS-like_NAD/FAD-binding_dom"/>
</dbReference>
<comment type="similarity">
    <text evidence="1 4">Belongs to the TPP enzyme family.</text>
</comment>
<dbReference type="Pfam" id="PF02776">
    <property type="entry name" value="TPP_enzyme_N"/>
    <property type="match status" value="1"/>
</dbReference>
<accession>A0A2S1KTR5</accession>
<dbReference type="InterPro" id="IPR011766">
    <property type="entry name" value="TPP_enzyme_TPP-bd"/>
</dbReference>
<dbReference type="Proteomes" id="UP000244870">
    <property type="component" value="Chromosome"/>
</dbReference>
<dbReference type="InterPro" id="IPR047210">
    <property type="entry name" value="TPP_PYR_POXB-like"/>
</dbReference>
<feature type="domain" description="Thiamine pyrophosphate enzyme central" evidence="5">
    <location>
        <begin position="207"/>
        <end position="338"/>
    </location>
</feature>
<keyword evidence="2 4" id="KW-0786">Thiamine pyrophosphate</keyword>
<feature type="domain" description="Thiamine pyrophosphate enzyme N-terminal TPP-binding" evidence="7">
    <location>
        <begin position="16"/>
        <end position="128"/>
    </location>
</feature>
<name>A0A2S1KTR5_9LACO</name>
<evidence type="ECO:0000313" key="8">
    <source>
        <dbReference type="EMBL" id="AWF96406.1"/>
    </source>
</evidence>
<evidence type="ECO:0000256" key="2">
    <source>
        <dbReference type="ARBA" id="ARBA00023052"/>
    </source>
</evidence>
<dbReference type="PROSITE" id="PS00187">
    <property type="entry name" value="TPP_ENZYMES"/>
    <property type="match status" value="1"/>
</dbReference>
<dbReference type="InterPro" id="IPR047211">
    <property type="entry name" value="POXB-like"/>
</dbReference>
<protein>
    <recommendedName>
        <fullName evidence="3">Pyruvate oxidase</fullName>
        <ecNumber evidence="3">1.2.3.3</ecNumber>
    </recommendedName>
</protein>
<reference evidence="8 9" key="1">
    <citation type="submission" date="2017-04" db="EMBL/GenBank/DDBJ databases">
        <title>Weissella cibaria strain m2 complete genome.</title>
        <authorList>
            <person name="Pan Q."/>
            <person name="Tan M."/>
            <person name="Yao F."/>
            <person name="Su S."/>
        </authorList>
    </citation>
    <scope>NUCLEOTIDE SEQUENCE [LARGE SCALE GENOMIC DNA]</scope>
    <source>
        <strain evidence="8 9">M2</strain>
    </source>
</reference>
<gene>
    <name evidence="8" type="ORF">B6254_2046</name>
</gene>
<evidence type="ECO:0000256" key="4">
    <source>
        <dbReference type="RuleBase" id="RU362132"/>
    </source>
</evidence>
<dbReference type="Gene3D" id="3.40.50.970">
    <property type="match status" value="2"/>
</dbReference>
<dbReference type="InterPro" id="IPR012001">
    <property type="entry name" value="Thiamin_PyroP_enz_TPP-bd_dom"/>
</dbReference>
<evidence type="ECO:0000256" key="3">
    <source>
        <dbReference type="NCBIfam" id="TIGR02720"/>
    </source>
</evidence>
<dbReference type="CDD" id="cd07039">
    <property type="entry name" value="TPP_PYR_POX"/>
    <property type="match status" value="1"/>
</dbReference>
<dbReference type="EMBL" id="CP020928">
    <property type="protein sequence ID" value="AWF96406.1"/>
    <property type="molecule type" value="Genomic_DNA"/>
</dbReference>
<dbReference type="InterPro" id="IPR029061">
    <property type="entry name" value="THDP-binding"/>
</dbReference>
<evidence type="ECO:0000313" key="9">
    <source>
        <dbReference type="Proteomes" id="UP000244870"/>
    </source>
</evidence>
<evidence type="ECO:0000256" key="1">
    <source>
        <dbReference type="ARBA" id="ARBA00007812"/>
    </source>
</evidence>
<dbReference type="Pfam" id="PF00205">
    <property type="entry name" value="TPP_enzyme_M"/>
    <property type="match status" value="1"/>
</dbReference>
<dbReference type="PANTHER" id="PTHR42981">
    <property type="entry name" value="PYRUVATE DEHYDROGENASE [UBIQUINONE]"/>
    <property type="match status" value="1"/>
</dbReference>
<dbReference type="GO" id="GO:0047112">
    <property type="term" value="F:pyruvate oxidase activity"/>
    <property type="evidence" value="ECO:0007669"/>
    <property type="project" value="UniProtKB-UniRule"/>
</dbReference>
<dbReference type="CDD" id="cd02014">
    <property type="entry name" value="TPP_POX"/>
    <property type="match status" value="1"/>
</dbReference>
<dbReference type="SUPFAM" id="SSF52518">
    <property type="entry name" value="Thiamin diphosphate-binding fold (THDP-binding)"/>
    <property type="match status" value="2"/>
</dbReference>
<dbReference type="GO" id="GO:0030976">
    <property type="term" value="F:thiamine pyrophosphate binding"/>
    <property type="evidence" value="ECO:0007669"/>
    <property type="project" value="InterPro"/>
</dbReference>
<dbReference type="Gene3D" id="1.10.10.940">
    <property type="match status" value="1"/>
</dbReference>
<evidence type="ECO:0000259" key="6">
    <source>
        <dbReference type="Pfam" id="PF02775"/>
    </source>
</evidence>
<dbReference type="PANTHER" id="PTHR42981:SF2">
    <property type="entry name" value="PYRUVATE DEHYDROGENASE [UBIQUINONE]"/>
    <property type="match status" value="1"/>
</dbReference>
<sequence>MGGIEMSDTKISAGLAALKVMEGWGIDTMYGIPSGTLSGLMNAMGNPENNIKFIQVKHEEIGAMAAVMQYKFGGKIAVTVGSGGPGATHLINGLYDAAMDHIPVLAILGSKPVRELNMDSFQELNQNPMYENIAVYNRRVATAEQLPHLVDDAIRTAISQHGVAVLEVPADFGFAELDAASIYSSPLYSSGPKFQNYRPVEPQAADIDAVVDILAESERPVIYAGFGTQGHGGLVQELSRKIKAPVITTGKNFDNFDWDFEALTGSTFRVGWKPANETVLEADTVLFMGTNFPFSEVEGTFRNVKKFVQVDANPAMLGKRHETDVAILADAGKTLEALLAKVAPVEENAWWRANVKNVQNWRDYMNKLEQKTEGPLQAYQVYNAINKLADEDAIFSTDVGDVTQLSTRHLHMNPKNMWRTSPLFATMGIALPGGIGAKNTYPDRQVWNIIGDGAFSMTYPDVVTNVRYDMPVINVVFTNTEYGFIKNKYEDTNEYNFGVDFTDVDYAKVGEAQGAVGLTVNRIEDIDRVMQEAVDYYKQGRVVVVDAKITKDRPIPVETLKLDTNLYSDDVVAAYKAKYEAEDLVPFREYLEGEGLTSNYIKADEGNKFSF</sequence>
<dbReference type="GO" id="GO:0000287">
    <property type="term" value="F:magnesium ion binding"/>
    <property type="evidence" value="ECO:0007669"/>
    <property type="project" value="InterPro"/>
</dbReference>
<proteinExistence type="inferred from homology"/>
<evidence type="ECO:0000259" key="7">
    <source>
        <dbReference type="Pfam" id="PF02776"/>
    </source>
</evidence>
<dbReference type="Gene3D" id="3.40.50.1220">
    <property type="entry name" value="TPP-binding domain"/>
    <property type="match status" value="1"/>
</dbReference>
<dbReference type="NCBIfam" id="TIGR02720">
    <property type="entry name" value="pyruv_oxi_spxB"/>
    <property type="match status" value="1"/>
</dbReference>
<dbReference type="AlphaFoldDB" id="A0A2S1KTR5"/>
<dbReference type="SUPFAM" id="SSF52467">
    <property type="entry name" value="DHS-like NAD/FAD-binding domain"/>
    <property type="match status" value="1"/>
</dbReference>
<dbReference type="InterPro" id="IPR014092">
    <property type="entry name" value="Pyruvate_oxidase"/>
</dbReference>
<keyword evidence="8" id="KW-0670">Pyruvate</keyword>
<feature type="domain" description="Thiamine pyrophosphate enzyme TPP-binding" evidence="6">
    <location>
        <begin position="398"/>
        <end position="546"/>
    </location>
</feature>
<dbReference type="Pfam" id="PF02775">
    <property type="entry name" value="TPP_enzyme_C"/>
    <property type="match status" value="1"/>
</dbReference>
<evidence type="ECO:0000259" key="5">
    <source>
        <dbReference type="Pfam" id="PF00205"/>
    </source>
</evidence>
<dbReference type="InterPro" id="IPR047212">
    <property type="entry name" value="TPP_POXB-like"/>
</dbReference>
<dbReference type="InterPro" id="IPR000399">
    <property type="entry name" value="TPP-bd_CS"/>
</dbReference>
<dbReference type="EC" id="1.2.3.3" evidence="3"/>